<sequence length="132" mass="15255">MSFSPAMLSTPPNEVHEIPDDYDVSDLEQENDLIVLTNQITPDELVNNEDIRTTEELIESSRREKELEQGVFRFNVWDFLKKGAINMILPFINGLMLGFGEILAHEIGFKYGWTGARVVPERRMQRQPSKFL</sequence>
<name>A0ACA9YC58_9ASCO</name>
<reference evidence="1" key="1">
    <citation type="submission" date="2022-06" db="EMBL/GenBank/DDBJ databases">
        <authorList>
            <person name="Legras J.-L."/>
            <person name="Devillers H."/>
            <person name="Grondin C."/>
        </authorList>
    </citation>
    <scope>NUCLEOTIDE SEQUENCE</scope>
    <source>
        <strain evidence="1">CLIB 1444</strain>
    </source>
</reference>
<dbReference type="EMBL" id="CALSDN010000010">
    <property type="protein sequence ID" value="CAH6722658.1"/>
    <property type="molecule type" value="Genomic_DNA"/>
</dbReference>
<dbReference type="Proteomes" id="UP001152531">
    <property type="component" value="Unassembled WGS sequence"/>
</dbReference>
<evidence type="ECO:0000313" key="2">
    <source>
        <dbReference type="Proteomes" id="UP001152531"/>
    </source>
</evidence>
<organism evidence="1 2">
    <name type="scientific">[Candida] jaroonii</name>
    <dbReference type="NCBI Taxonomy" id="467808"/>
    <lineage>
        <taxon>Eukaryota</taxon>
        <taxon>Fungi</taxon>
        <taxon>Dikarya</taxon>
        <taxon>Ascomycota</taxon>
        <taxon>Saccharomycotina</taxon>
        <taxon>Pichiomycetes</taxon>
        <taxon>Debaryomycetaceae</taxon>
        <taxon>Yamadazyma</taxon>
    </lineage>
</organism>
<comment type="caution">
    <text evidence="1">The sequence shown here is derived from an EMBL/GenBank/DDBJ whole genome shotgun (WGS) entry which is preliminary data.</text>
</comment>
<protein>
    <submittedName>
        <fullName evidence="1">Mitochondrial import protein 1</fullName>
    </submittedName>
</protein>
<proteinExistence type="predicted"/>
<evidence type="ECO:0000313" key="1">
    <source>
        <dbReference type="EMBL" id="CAH6722658.1"/>
    </source>
</evidence>
<keyword evidence="2" id="KW-1185">Reference proteome</keyword>
<gene>
    <name evidence="1" type="ORF">CLIB1444_10S03422</name>
</gene>
<accession>A0ACA9YC58</accession>